<dbReference type="InterPro" id="IPR036779">
    <property type="entry name" value="LysM_dom_sf"/>
</dbReference>
<proteinExistence type="predicted"/>
<feature type="compositionally biased region" description="Basic residues" evidence="1">
    <location>
        <begin position="251"/>
        <end position="264"/>
    </location>
</feature>
<reference evidence="3 4" key="1">
    <citation type="submission" date="2014-04" db="EMBL/GenBank/DDBJ databases">
        <authorList>
            <consortium name="DOE Joint Genome Institute"/>
            <person name="Kuo A."/>
            <person name="Martino E."/>
            <person name="Perotto S."/>
            <person name="Kohler A."/>
            <person name="Nagy L.G."/>
            <person name="Floudas D."/>
            <person name="Copeland A."/>
            <person name="Barry K.W."/>
            <person name="Cichocki N."/>
            <person name="Veneault-Fourrey C."/>
            <person name="LaButti K."/>
            <person name="Lindquist E.A."/>
            <person name="Lipzen A."/>
            <person name="Lundell T."/>
            <person name="Morin E."/>
            <person name="Murat C."/>
            <person name="Sun H."/>
            <person name="Tunlid A."/>
            <person name="Henrissat B."/>
            <person name="Grigoriev I.V."/>
            <person name="Hibbett D.S."/>
            <person name="Martin F."/>
            <person name="Nordberg H.P."/>
            <person name="Cantor M.N."/>
            <person name="Hua S.X."/>
        </authorList>
    </citation>
    <scope>NUCLEOTIDE SEQUENCE [LARGE SCALE GENOMIC DNA]</scope>
    <source>
        <strain evidence="3 4">Zn</strain>
    </source>
</reference>
<dbReference type="PROSITE" id="PS51782">
    <property type="entry name" value="LYSM"/>
    <property type="match status" value="1"/>
</dbReference>
<feature type="region of interest" description="Disordered" evidence="1">
    <location>
        <begin position="76"/>
        <end position="119"/>
    </location>
</feature>
<gene>
    <name evidence="3" type="ORF">OIDMADRAFT_134847</name>
</gene>
<protein>
    <recommendedName>
        <fullName evidence="2">LysM domain-containing protein</fullName>
    </recommendedName>
</protein>
<feature type="compositionally biased region" description="Polar residues" evidence="1">
    <location>
        <begin position="83"/>
        <end position="92"/>
    </location>
</feature>
<dbReference type="OrthoDB" id="2107166at2759"/>
<organism evidence="3 4">
    <name type="scientific">Oidiodendron maius (strain Zn)</name>
    <dbReference type="NCBI Taxonomy" id="913774"/>
    <lineage>
        <taxon>Eukaryota</taxon>
        <taxon>Fungi</taxon>
        <taxon>Dikarya</taxon>
        <taxon>Ascomycota</taxon>
        <taxon>Pezizomycotina</taxon>
        <taxon>Leotiomycetes</taxon>
        <taxon>Leotiomycetes incertae sedis</taxon>
        <taxon>Myxotrichaceae</taxon>
        <taxon>Oidiodendron</taxon>
    </lineage>
</organism>
<dbReference type="Gene3D" id="3.10.350.10">
    <property type="entry name" value="LysM domain"/>
    <property type="match status" value="1"/>
</dbReference>
<dbReference type="InterPro" id="IPR045030">
    <property type="entry name" value="LYSM1-4"/>
</dbReference>
<dbReference type="HOGENOM" id="CLU_070842_0_0_1"/>
<feature type="region of interest" description="Disordered" evidence="1">
    <location>
        <begin position="242"/>
        <end position="271"/>
    </location>
</feature>
<dbReference type="Proteomes" id="UP000054321">
    <property type="component" value="Unassembled WGS sequence"/>
</dbReference>
<dbReference type="Pfam" id="PF01476">
    <property type="entry name" value="LysM"/>
    <property type="match status" value="1"/>
</dbReference>
<dbReference type="EMBL" id="KN832888">
    <property type="protein sequence ID" value="KIM95032.1"/>
    <property type="molecule type" value="Genomic_DNA"/>
</dbReference>
<sequence>MEEACCTCAALLSTISPQYDEQTEKPKTLDRRLQCCGRVICGSCISNNPRFSTHCPFCQVSIKPCPLPSRLRDPPAYKPPSASIRSNLSSELPPSYSDDLPSYCSPPDPQVPRAEKSPSKSAEDVLHFLNHEHDSLQSLSLRYGVPISVLRRSNNISSDHLLHARRTVVIPGEYYQGGVSLSPRPVEGEGEERRKATVRRWMVACKVSEYDVALLYLEQAHYDLGAAIAAYKEDEIWEKEHPIDGNMNGKGKSRQVVGRRRFIGRGHDNPR</sequence>
<dbReference type="InParanoid" id="A0A0C3CZE1"/>
<dbReference type="CDD" id="cd00118">
    <property type="entry name" value="LysM"/>
    <property type="match status" value="1"/>
</dbReference>
<reference evidence="4" key="2">
    <citation type="submission" date="2015-01" db="EMBL/GenBank/DDBJ databases">
        <title>Evolutionary Origins and Diversification of the Mycorrhizal Mutualists.</title>
        <authorList>
            <consortium name="DOE Joint Genome Institute"/>
            <consortium name="Mycorrhizal Genomics Consortium"/>
            <person name="Kohler A."/>
            <person name="Kuo A."/>
            <person name="Nagy L.G."/>
            <person name="Floudas D."/>
            <person name="Copeland A."/>
            <person name="Barry K.W."/>
            <person name="Cichocki N."/>
            <person name="Veneault-Fourrey C."/>
            <person name="LaButti K."/>
            <person name="Lindquist E.A."/>
            <person name="Lipzen A."/>
            <person name="Lundell T."/>
            <person name="Morin E."/>
            <person name="Murat C."/>
            <person name="Riley R."/>
            <person name="Ohm R."/>
            <person name="Sun H."/>
            <person name="Tunlid A."/>
            <person name="Henrissat B."/>
            <person name="Grigoriev I.V."/>
            <person name="Hibbett D.S."/>
            <person name="Martin F."/>
        </authorList>
    </citation>
    <scope>NUCLEOTIDE SEQUENCE [LARGE SCALE GENOMIC DNA]</scope>
    <source>
        <strain evidence="4">Zn</strain>
    </source>
</reference>
<evidence type="ECO:0000313" key="4">
    <source>
        <dbReference type="Proteomes" id="UP000054321"/>
    </source>
</evidence>
<evidence type="ECO:0000259" key="2">
    <source>
        <dbReference type="PROSITE" id="PS51782"/>
    </source>
</evidence>
<dbReference type="InterPro" id="IPR018392">
    <property type="entry name" value="LysM"/>
</dbReference>
<dbReference type="PANTHER" id="PTHR20932">
    <property type="entry name" value="LYSM AND PUTATIVE PEPTIDOGLYCAN-BINDING DOMAIN-CONTAINING PROTEIN"/>
    <property type="match status" value="1"/>
</dbReference>
<dbReference type="PANTHER" id="PTHR20932:SF31">
    <property type="entry name" value="RING-TYPE DOMAIN-CONTAINING PROTEIN"/>
    <property type="match status" value="1"/>
</dbReference>
<dbReference type="AlphaFoldDB" id="A0A0C3CZE1"/>
<accession>A0A0C3CZE1</accession>
<evidence type="ECO:0000313" key="3">
    <source>
        <dbReference type="EMBL" id="KIM95032.1"/>
    </source>
</evidence>
<feature type="domain" description="LysM" evidence="2">
    <location>
        <begin position="126"/>
        <end position="170"/>
    </location>
</feature>
<keyword evidence="4" id="KW-1185">Reference proteome</keyword>
<name>A0A0C3CZE1_OIDMZ</name>
<evidence type="ECO:0000256" key="1">
    <source>
        <dbReference type="SAM" id="MobiDB-lite"/>
    </source>
</evidence>